<reference evidence="3 4" key="1">
    <citation type="submission" date="2016-09" db="EMBL/GenBank/DDBJ databases">
        <title>Chromobacterium muskegensis sp. nov., an insecticidal bacterium isolated from Sphagnum bogs.</title>
        <authorList>
            <person name="Sparks M.E."/>
            <person name="Blackburn M.B."/>
            <person name="Gundersen-Rindal D.E."/>
            <person name="Mitchell A."/>
            <person name="Farrar R."/>
            <person name="Kuhar D."/>
        </authorList>
    </citation>
    <scope>NUCLEOTIDE SEQUENCE [LARGE SCALE GENOMIC DNA]</scope>
    <source>
        <strain evidence="2 4">14B-1</strain>
        <strain evidence="1 3">37-2</strain>
    </source>
</reference>
<protein>
    <recommendedName>
        <fullName evidence="5">AAA family ATPase</fullName>
    </recommendedName>
</protein>
<organism evidence="1 3">
    <name type="scientific">Chromobacterium sphagni</name>
    <dbReference type="NCBI Taxonomy" id="1903179"/>
    <lineage>
        <taxon>Bacteria</taxon>
        <taxon>Pseudomonadati</taxon>
        <taxon>Pseudomonadota</taxon>
        <taxon>Betaproteobacteria</taxon>
        <taxon>Neisseriales</taxon>
        <taxon>Chromobacteriaceae</taxon>
        <taxon>Chromobacterium</taxon>
    </lineage>
</organism>
<dbReference type="PANTHER" id="PTHR37816">
    <property type="entry name" value="YALI0E33011P"/>
    <property type="match status" value="1"/>
</dbReference>
<dbReference type="SUPFAM" id="SSF52540">
    <property type="entry name" value="P-loop containing nucleoside triphosphate hydrolases"/>
    <property type="match status" value="1"/>
</dbReference>
<dbReference type="EMBL" id="MKCT01000081">
    <property type="protein sequence ID" value="OHX16388.1"/>
    <property type="molecule type" value="Genomic_DNA"/>
</dbReference>
<dbReference type="Proteomes" id="UP000180088">
    <property type="component" value="Unassembled WGS sequence"/>
</dbReference>
<dbReference type="Proteomes" id="UP000180280">
    <property type="component" value="Unassembled WGS sequence"/>
</dbReference>
<comment type="caution">
    <text evidence="1">The sequence shown here is derived from an EMBL/GenBank/DDBJ whole genome shotgun (WGS) entry which is preliminary data.</text>
</comment>
<dbReference type="OrthoDB" id="5296079at2"/>
<dbReference type="InterPro" id="IPR027417">
    <property type="entry name" value="P-loop_NTPase"/>
</dbReference>
<dbReference type="InterPro" id="IPR052922">
    <property type="entry name" value="Cytidylate_Kinase-2"/>
</dbReference>
<sequence length="171" mass="18569">MKLVIIGNSGSGKTWLASRLAERHQAALIHLDHLFWQQGGFRAPRPAEEVDGMISAALSQSGWIAEGVFGDLAARFLPQADALIWLDADWTLCRARLQTRLAAQALHMGRPQDEASAKALLSWAENYGVRRGHCSHSGHLALYEGFAGHKRRLASPDQVNALAAAGLQLQG</sequence>
<dbReference type="Pfam" id="PF13671">
    <property type="entry name" value="AAA_33"/>
    <property type="match status" value="1"/>
</dbReference>
<dbReference type="Gene3D" id="3.40.50.300">
    <property type="entry name" value="P-loop containing nucleotide triphosphate hydrolases"/>
    <property type="match status" value="1"/>
</dbReference>
<evidence type="ECO:0000313" key="3">
    <source>
        <dbReference type="Proteomes" id="UP000180088"/>
    </source>
</evidence>
<dbReference type="AlphaFoldDB" id="A0A1S1X5P1"/>
<evidence type="ECO:0008006" key="5">
    <source>
        <dbReference type="Google" id="ProtNLM"/>
    </source>
</evidence>
<evidence type="ECO:0000313" key="1">
    <source>
        <dbReference type="EMBL" id="OHX14793.1"/>
    </source>
</evidence>
<gene>
    <name evidence="2" type="ORF">BI344_21540</name>
    <name evidence="1" type="ORF">BI347_15735</name>
</gene>
<proteinExistence type="predicted"/>
<keyword evidence="4" id="KW-1185">Reference proteome</keyword>
<evidence type="ECO:0000313" key="4">
    <source>
        <dbReference type="Proteomes" id="UP000180280"/>
    </source>
</evidence>
<dbReference type="EMBL" id="MKCS01000001">
    <property type="protein sequence ID" value="OHX14793.1"/>
    <property type="molecule type" value="Genomic_DNA"/>
</dbReference>
<dbReference type="RefSeq" id="WP_071114742.1">
    <property type="nucleotide sequence ID" value="NZ_MKCS01000001.1"/>
</dbReference>
<evidence type="ECO:0000313" key="2">
    <source>
        <dbReference type="EMBL" id="OHX16388.1"/>
    </source>
</evidence>
<name>A0A1S1X5P1_9NEIS</name>
<dbReference type="PANTHER" id="PTHR37816:SF1">
    <property type="entry name" value="TOXIN"/>
    <property type="match status" value="1"/>
</dbReference>
<accession>A0A1S1X5P1</accession>
<dbReference type="STRING" id="1903179.BI347_15735"/>